<evidence type="ECO:0000313" key="2">
    <source>
        <dbReference type="EMBL" id="QJE97212.1"/>
    </source>
</evidence>
<feature type="transmembrane region" description="Helical" evidence="1">
    <location>
        <begin position="186"/>
        <end position="207"/>
    </location>
</feature>
<reference evidence="2 3" key="1">
    <citation type="submission" date="2020-04" db="EMBL/GenBank/DDBJ databases">
        <title>Luteolibacter sp. G-1-1-1 isolated from soil.</title>
        <authorList>
            <person name="Dahal R.H."/>
        </authorList>
    </citation>
    <scope>NUCLEOTIDE SEQUENCE [LARGE SCALE GENOMIC DNA]</scope>
    <source>
        <strain evidence="2 3">G-1-1-1</strain>
    </source>
</reference>
<sequence>MQRIHPFPTPGPLPTPGLPASTLTVVEEDYGIPAATRVSAPAPKESKMIAMPTPAPRLTAKSLNGDDDPFDDSFMADSRPQLDHGPRFNHLPRFVPLQQDVYGTTRDPWAIHSIVDMFRLYLPEVSISTGAVAFSGLMAGQITHHFIHSIEASWVLAAYIVLFLMNLASLYFGARGKPALQVKGGFRNLLITTILLCIPHFVASAILKASA</sequence>
<dbReference type="Proteomes" id="UP000501812">
    <property type="component" value="Chromosome"/>
</dbReference>
<dbReference type="RefSeq" id="WP_169455612.1">
    <property type="nucleotide sequence ID" value="NZ_CP051774.1"/>
</dbReference>
<keyword evidence="1" id="KW-1133">Transmembrane helix</keyword>
<keyword evidence="1" id="KW-0812">Transmembrane</keyword>
<accession>A0A858RK19</accession>
<organism evidence="2 3">
    <name type="scientific">Luteolibacter luteus</name>
    <dbReference type="NCBI Taxonomy" id="2728835"/>
    <lineage>
        <taxon>Bacteria</taxon>
        <taxon>Pseudomonadati</taxon>
        <taxon>Verrucomicrobiota</taxon>
        <taxon>Verrucomicrobiia</taxon>
        <taxon>Verrucomicrobiales</taxon>
        <taxon>Verrucomicrobiaceae</taxon>
        <taxon>Luteolibacter</taxon>
    </lineage>
</organism>
<feature type="transmembrane region" description="Helical" evidence="1">
    <location>
        <begin position="120"/>
        <end position="142"/>
    </location>
</feature>
<dbReference type="EMBL" id="CP051774">
    <property type="protein sequence ID" value="QJE97212.1"/>
    <property type="molecule type" value="Genomic_DNA"/>
</dbReference>
<feature type="transmembrane region" description="Helical" evidence="1">
    <location>
        <begin position="154"/>
        <end position="174"/>
    </location>
</feature>
<keyword evidence="3" id="KW-1185">Reference proteome</keyword>
<dbReference type="AlphaFoldDB" id="A0A858RK19"/>
<gene>
    <name evidence="2" type="ORF">HHL09_15925</name>
</gene>
<protein>
    <submittedName>
        <fullName evidence="2">Uncharacterized protein</fullName>
    </submittedName>
</protein>
<dbReference type="KEGG" id="luo:HHL09_15925"/>
<evidence type="ECO:0000256" key="1">
    <source>
        <dbReference type="SAM" id="Phobius"/>
    </source>
</evidence>
<evidence type="ECO:0000313" key="3">
    <source>
        <dbReference type="Proteomes" id="UP000501812"/>
    </source>
</evidence>
<name>A0A858RK19_9BACT</name>
<keyword evidence="1" id="KW-0472">Membrane</keyword>
<proteinExistence type="predicted"/>